<feature type="region of interest" description="Disordered" evidence="1">
    <location>
        <begin position="247"/>
        <end position="278"/>
    </location>
</feature>
<organism evidence="3 4">
    <name type="scientific">Neodothiora populina</name>
    <dbReference type="NCBI Taxonomy" id="2781224"/>
    <lineage>
        <taxon>Eukaryota</taxon>
        <taxon>Fungi</taxon>
        <taxon>Dikarya</taxon>
        <taxon>Ascomycota</taxon>
        <taxon>Pezizomycotina</taxon>
        <taxon>Dothideomycetes</taxon>
        <taxon>Dothideomycetidae</taxon>
        <taxon>Dothideales</taxon>
        <taxon>Dothioraceae</taxon>
        <taxon>Neodothiora</taxon>
    </lineage>
</organism>
<evidence type="ECO:0000256" key="1">
    <source>
        <dbReference type="SAM" id="MobiDB-lite"/>
    </source>
</evidence>
<feature type="compositionally biased region" description="Low complexity" evidence="1">
    <location>
        <begin position="254"/>
        <end position="276"/>
    </location>
</feature>
<feature type="region of interest" description="Disordered" evidence="1">
    <location>
        <begin position="301"/>
        <end position="323"/>
    </location>
</feature>
<protein>
    <recommendedName>
        <fullName evidence="5">Apple domain-containing protein</fullName>
    </recommendedName>
</protein>
<gene>
    <name evidence="3" type="ORF">AAFC00_004999</name>
</gene>
<name>A0ABR3P589_9PEZI</name>
<sequence>MFTLSLIALSLALPTALGSSLESRLVNSTSLVCATRYAAALPFGGIPTATVDGVSNHGPVMYHITWTSIVTSTPNVFWTRSTECRTNTTYVIEEPRTGVYNTTTTIFETKTLWDHVTTSGVDTVFITGTSRTTTWVPAPTGFKPIRDTRGGWRDRDNPRLGQAQIGHPHKAREEPAKTSSISTKCRRPLVSKFPVAVECTELVQHYTKQYLIATADWASKSVLPAQTSYRDTTTLFAAETSTILRMPRVKPTKASTTSSETSAEASSSSSSAAAAEDGARDNYSDLFREIGRRNLDEELNHAAPAPSKRSEPESTSIITNTFTTTQTPFTVRSTWTGSEMRTTTKWTNATHTVTALAACAPTNMMYFNHKHKRINGIAPNIHGSQVEHVIPSVANEYDCCAACVGGDLPCAYSLFQLEGRDRGRCLLYVSTSSSSSGAPLDQSVVSGRDAKEARSEGSSGRAVVVKDEGEVGSGGSMCKTQEENFGVVTYRGRNGQAGYVASNGVCGYLGDGDLVFPLM</sequence>
<accession>A0ABR3P589</accession>
<evidence type="ECO:0000313" key="3">
    <source>
        <dbReference type="EMBL" id="KAL1297474.1"/>
    </source>
</evidence>
<feature type="signal peptide" evidence="2">
    <location>
        <begin position="1"/>
        <end position="18"/>
    </location>
</feature>
<evidence type="ECO:0000313" key="4">
    <source>
        <dbReference type="Proteomes" id="UP001562354"/>
    </source>
</evidence>
<dbReference type="GeneID" id="95978699"/>
<keyword evidence="2" id="KW-0732">Signal</keyword>
<evidence type="ECO:0008006" key="5">
    <source>
        <dbReference type="Google" id="ProtNLM"/>
    </source>
</evidence>
<feature type="region of interest" description="Disordered" evidence="1">
    <location>
        <begin position="160"/>
        <end position="180"/>
    </location>
</feature>
<reference evidence="3 4" key="1">
    <citation type="submission" date="2024-07" db="EMBL/GenBank/DDBJ databases">
        <title>Draft sequence of the Neodothiora populina.</title>
        <authorList>
            <person name="Drown D.D."/>
            <person name="Schuette U.S."/>
            <person name="Buechlein A.B."/>
            <person name="Rusch D.R."/>
            <person name="Winton L.W."/>
            <person name="Adams G.A."/>
        </authorList>
    </citation>
    <scope>NUCLEOTIDE SEQUENCE [LARGE SCALE GENOMIC DNA]</scope>
    <source>
        <strain evidence="3 4">CPC 39397</strain>
    </source>
</reference>
<feature type="region of interest" description="Disordered" evidence="1">
    <location>
        <begin position="432"/>
        <end position="461"/>
    </location>
</feature>
<keyword evidence="4" id="KW-1185">Reference proteome</keyword>
<dbReference type="RefSeq" id="XP_069197156.1">
    <property type="nucleotide sequence ID" value="XM_069344722.1"/>
</dbReference>
<dbReference type="Proteomes" id="UP001562354">
    <property type="component" value="Unassembled WGS sequence"/>
</dbReference>
<feature type="chain" id="PRO_5047247489" description="Apple domain-containing protein" evidence="2">
    <location>
        <begin position="19"/>
        <end position="519"/>
    </location>
</feature>
<comment type="caution">
    <text evidence="3">The sequence shown here is derived from an EMBL/GenBank/DDBJ whole genome shotgun (WGS) entry which is preliminary data.</text>
</comment>
<dbReference type="EMBL" id="JBFMKM010000016">
    <property type="protein sequence ID" value="KAL1297474.1"/>
    <property type="molecule type" value="Genomic_DNA"/>
</dbReference>
<evidence type="ECO:0000256" key="2">
    <source>
        <dbReference type="SAM" id="SignalP"/>
    </source>
</evidence>
<proteinExistence type="predicted"/>